<proteinExistence type="predicted"/>
<dbReference type="PROSITE" id="PS51186">
    <property type="entry name" value="GNAT"/>
    <property type="match status" value="1"/>
</dbReference>
<sequence length="175" mass="20368">MIALRPFTKQDYTQLMDWVPTEHVLRQWAGPSFTYPLTSQQLDEYVNERKEDRWIFTVLSVQSGLSIGHVSLKHNVKHDSVRIGRVLVGESAERGKGYGQAIVRAVTDFSFNELQAHRVELGVFDFNNAARRAYTNVGFHEDGVLRDYRKMGREYWSLVEMSILKSEWLEQDEKD</sequence>
<evidence type="ECO:0000313" key="2">
    <source>
        <dbReference type="EMBL" id="KGX92553.1"/>
    </source>
</evidence>
<dbReference type="InterPro" id="IPR016181">
    <property type="entry name" value="Acyl_CoA_acyltransferase"/>
</dbReference>
<dbReference type="SUPFAM" id="SSF55729">
    <property type="entry name" value="Acyl-CoA N-acyltransferases (Nat)"/>
    <property type="match status" value="1"/>
</dbReference>
<dbReference type="Proteomes" id="UP000030528">
    <property type="component" value="Unassembled WGS sequence"/>
</dbReference>
<dbReference type="PANTHER" id="PTHR43415:SF5">
    <property type="entry name" value="ACETYLTRANSFERASE"/>
    <property type="match status" value="1"/>
</dbReference>
<evidence type="ECO:0000259" key="1">
    <source>
        <dbReference type="PROSITE" id="PS51186"/>
    </source>
</evidence>
<dbReference type="Pfam" id="PF13302">
    <property type="entry name" value="Acetyltransf_3"/>
    <property type="match status" value="1"/>
</dbReference>
<name>A0A0A5GMW3_9BACI</name>
<accession>A0A0A5GMW3</accession>
<feature type="domain" description="N-acetyltransferase" evidence="1">
    <location>
        <begin position="2"/>
        <end position="162"/>
    </location>
</feature>
<dbReference type="eggNOG" id="COG1670">
    <property type="taxonomic scope" value="Bacteria"/>
</dbReference>
<dbReference type="RefSeq" id="WP_026800334.1">
    <property type="nucleotide sequence ID" value="NZ_AULI01000007.1"/>
</dbReference>
<protein>
    <submittedName>
        <fullName evidence="2">Aminoglycoside 6-adenylyltransferase</fullName>
    </submittedName>
</protein>
<dbReference type="Gene3D" id="3.40.630.30">
    <property type="match status" value="1"/>
</dbReference>
<dbReference type="GO" id="GO:0016779">
    <property type="term" value="F:nucleotidyltransferase activity"/>
    <property type="evidence" value="ECO:0007669"/>
    <property type="project" value="UniProtKB-KW"/>
</dbReference>
<reference evidence="2 3" key="1">
    <citation type="submission" date="2013-08" db="EMBL/GenBank/DDBJ databases">
        <authorList>
            <person name="Huang J."/>
            <person name="Wang G."/>
        </authorList>
    </citation>
    <scope>NUCLEOTIDE SEQUENCE [LARGE SCALE GENOMIC DNA]</scope>
    <source>
        <strain evidence="2 3">JSM 076056</strain>
    </source>
</reference>
<dbReference type="GO" id="GO:0016747">
    <property type="term" value="F:acyltransferase activity, transferring groups other than amino-acyl groups"/>
    <property type="evidence" value="ECO:0007669"/>
    <property type="project" value="InterPro"/>
</dbReference>
<keyword evidence="3" id="KW-1185">Reference proteome</keyword>
<dbReference type="EMBL" id="AVPE01000005">
    <property type="protein sequence ID" value="KGX92553.1"/>
    <property type="molecule type" value="Genomic_DNA"/>
</dbReference>
<comment type="caution">
    <text evidence="2">The sequence shown here is derived from an EMBL/GenBank/DDBJ whole genome shotgun (WGS) entry which is preliminary data.</text>
</comment>
<keyword evidence="2" id="KW-0808">Transferase</keyword>
<gene>
    <name evidence="2" type="ORF">N781_14545</name>
</gene>
<evidence type="ECO:0000313" key="3">
    <source>
        <dbReference type="Proteomes" id="UP000030528"/>
    </source>
</evidence>
<keyword evidence="2" id="KW-0548">Nucleotidyltransferase</keyword>
<organism evidence="2 3">
    <name type="scientific">Pontibacillus halophilus JSM 076056 = DSM 19796</name>
    <dbReference type="NCBI Taxonomy" id="1385510"/>
    <lineage>
        <taxon>Bacteria</taxon>
        <taxon>Bacillati</taxon>
        <taxon>Bacillota</taxon>
        <taxon>Bacilli</taxon>
        <taxon>Bacillales</taxon>
        <taxon>Bacillaceae</taxon>
        <taxon>Pontibacillus</taxon>
    </lineage>
</organism>
<dbReference type="AlphaFoldDB" id="A0A0A5GMW3"/>
<dbReference type="STRING" id="1385510.GCA_000425205_01943"/>
<dbReference type="InterPro" id="IPR000182">
    <property type="entry name" value="GNAT_dom"/>
</dbReference>
<dbReference type="PANTHER" id="PTHR43415">
    <property type="entry name" value="SPERMIDINE N(1)-ACETYLTRANSFERASE"/>
    <property type="match status" value="1"/>
</dbReference>